<protein>
    <recommendedName>
        <fullName evidence="2">Reverse transcriptase Ty1/copia-type domain-containing protein</fullName>
    </recommendedName>
</protein>
<evidence type="ECO:0000256" key="1">
    <source>
        <dbReference type="SAM" id="MobiDB-lite"/>
    </source>
</evidence>
<dbReference type="OrthoDB" id="2981830at2759"/>
<evidence type="ECO:0000259" key="2">
    <source>
        <dbReference type="Pfam" id="PF07727"/>
    </source>
</evidence>
<proteinExistence type="predicted"/>
<evidence type="ECO:0000313" key="4">
    <source>
        <dbReference type="Proteomes" id="UP000765509"/>
    </source>
</evidence>
<sequence length="240" mass="27440">MEKDLQNDTNANENNLNIDVSLSEDENEDVFIDALQQKPQRIRVIGPRHPTLISRKINCKNILQFSQRQPRANITNQTCSTPKSFNEAMSGSNKEDWNAAIKKELMNMERLNVWTLREKTTKNHPITSMWVFKEKQDNTGNTVEYKAHLCAHSFHQILGLDNQSTFAPTGRLSSLRALISFATIHKYEFHQMDVQSAVLNAPLQEGIFLEIPLGVSENKETHVLHLKKALYGLKQASLSW</sequence>
<keyword evidence="4" id="KW-1185">Reference proteome</keyword>
<dbReference type="Pfam" id="PF07727">
    <property type="entry name" value="RVT_2"/>
    <property type="match status" value="1"/>
</dbReference>
<comment type="caution">
    <text evidence="3">The sequence shown here is derived from an EMBL/GenBank/DDBJ whole genome shotgun (WGS) entry which is preliminary data.</text>
</comment>
<organism evidence="3 4">
    <name type="scientific">Austropuccinia psidii MF-1</name>
    <dbReference type="NCBI Taxonomy" id="1389203"/>
    <lineage>
        <taxon>Eukaryota</taxon>
        <taxon>Fungi</taxon>
        <taxon>Dikarya</taxon>
        <taxon>Basidiomycota</taxon>
        <taxon>Pucciniomycotina</taxon>
        <taxon>Pucciniomycetes</taxon>
        <taxon>Pucciniales</taxon>
        <taxon>Sphaerophragmiaceae</taxon>
        <taxon>Austropuccinia</taxon>
    </lineage>
</organism>
<evidence type="ECO:0000313" key="3">
    <source>
        <dbReference type="EMBL" id="MBW0534422.1"/>
    </source>
</evidence>
<gene>
    <name evidence="3" type="ORF">O181_074137</name>
</gene>
<dbReference type="EMBL" id="AVOT02039373">
    <property type="protein sequence ID" value="MBW0534422.1"/>
    <property type="molecule type" value="Genomic_DNA"/>
</dbReference>
<dbReference type="Proteomes" id="UP000765509">
    <property type="component" value="Unassembled WGS sequence"/>
</dbReference>
<accession>A0A9Q3FCH8</accession>
<feature type="compositionally biased region" description="Polar residues" evidence="1">
    <location>
        <begin position="7"/>
        <end position="20"/>
    </location>
</feature>
<reference evidence="3" key="1">
    <citation type="submission" date="2021-03" db="EMBL/GenBank/DDBJ databases">
        <title>Draft genome sequence of rust myrtle Austropuccinia psidii MF-1, a brazilian biotype.</title>
        <authorList>
            <person name="Quecine M.C."/>
            <person name="Pachon D.M.R."/>
            <person name="Bonatelli M.L."/>
            <person name="Correr F.H."/>
            <person name="Franceschini L.M."/>
            <person name="Leite T.F."/>
            <person name="Margarido G.R.A."/>
            <person name="Almeida C.A."/>
            <person name="Ferrarezi J.A."/>
            <person name="Labate C.A."/>
        </authorList>
    </citation>
    <scope>NUCLEOTIDE SEQUENCE</scope>
    <source>
        <strain evidence="3">MF-1</strain>
    </source>
</reference>
<feature type="domain" description="Reverse transcriptase Ty1/copia-type" evidence="2">
    <location>
        <begin position="112"/>
        <end position="240"/>
    </location>
</feature>
<feature type="region of interest" description="Disordered" evidence="1">
    <location>
        <begin position="1"/>
        <end position="20"/>
    </location>
</feature>
<name>A0A9Q3FCH8_9BASI</name>
<dbReference type="AlphaFoldDB" id="A0A9Q3FCH8"/>
<dbReference type="InterPro" id="IPR013103">
    <property type="entry name" value="RVT_2"/>
</dbReference>